<dbReference type="EMBL" id="BK015711">
    <property type="protein sequence ID" value="DAE21343.1"/>
    <property type="molecule type" value="Genomic_DNA"/>
</dbReference>
<organism evidence="1">
    <name type="scientific">Siphoviridae sp. ctE6L85</name>
    <dbReference type="NCBI Taxonomy" id="2826202"/>
    <lineage>
        <taxon>Viruses</taxon>
        <taxon>Duplodnaviria</taxon>
        <taxon>Heunggongvirae</taxon>
        <taxon>Uroviricota</taxon>
        <taxon>Caudoviricetes</taxon>
    </lineage>
</organism>
<sequence length="138" mass="16062">MSMSYWICEGVGIRVNQLRPFLNTQKCIQLLKEQLPGEEISEDGFDIDDYLYGEPFENLADVFTFCDDTDSLTYGDNGDGEYYFYYPPSYPWERTENEPSSIAEVHERVIKAVLRLCDMTREQVEDLIDNDIYDYGCG</sequence>
<protein>
    <submittedName>
        <fullName evidence="1">Uncharacterized protein</fullName>
    </submittedName>
</protein>
<evidence type="ECO:0000313" key="1">
    <source>
        <dbReference type="EMBL" id="DAE21343.1"/>
    </source>
</evidence>
<reference evidence="1" key="1">
    <citation type="journal article" date="2021" name="Proc. Natl. Acad. Sci. U.S.A.">
        <title>A Catalog of Tens of Thousands of Viruses from Human Metagenomes Reveals Hidden Associations with Chronic Diseases.</title>
        <authorList>
            <person name="Tisza M.J."/>
            <person name="Buck C.B."/>
        </authorList>
    </citation>
    <scope>NUCLEOTIDE SEQUENCE</scope>
    <source>
        <strain evidence="1">CtE6L85</strain>
    </source>
</reference>
<accession>A0A8S5QPZ6</accession>
<name>A0A8S5QPZ6_9CAUD</name>
<proteinExistence type="predicted"/>